<protein>
    <recommendedName>
        <fullName evidence="1">Alpha-L-glutamate ligase-related protein ATP-grasp domain-containing protein</fullName>
    </recommendedName>
</protein>
<dbReference type="Pfam" id="PF14397">
    <property type="entry name" value="ATPgrasp_ST"/>
    <property type="match status" value="1"/>
</dbReference>
<dbReference type="InterPro" id="IPR039523">
    <property type="entry name" value="RimK-rel_E_lig_ATP-grasp"/>
</dbReference>
<keyword evidence="3" id="KW-1185">Reference proteome</keyword>
<dbReference type="Proteomes" id="UP000664303">
    <property type="component" value="Unassembled WGS sequence"/>
</dbReference>
<evidence type="ECO:0000259" key="1">
    <source>
        <dbReference type="Pfam" id="PF14397"/>
    </source>
</evidence>
<dbReference type="Gene3D" id="3.30.470.20">
    <property type="entry name" value="ATP-grasp fold, B domain"/>
    <property type="match status" value="1"/>
</dbReference>
<comment type="caution">
    <text evidence="2">The sequence shown here is derived from an EMBL/GenBank/DDBJ whole genome shotgun (WGS) entry which is preliminary data.</text>
</comment>
<evidence type="ECO:0000313" key="3">
    <source>
        <dbReference type="Proteomes" id="UP000664303"/>
    </source>
</evidence>
<dbReference type="AlphaFoldDB" id="A0A939IME5"/>
<organism evidence="2 3">
    <name type="scientific">Parahaliea mediterranea</name>
    <dbReference type="NCBI Taxonomy" id="651086"/>
    <lineage>
        <taxon>Bacteria</taxon>
        <taxon>Pseudomonadati</taxon>
        <taxon>Pseudomonadota</taxon>
        <taxon>Gammaproteobacteria</taxon>
        <taxon>Cellvibrionales</taxon>
        <taxon>Halieaceae</taxon>
        <taxon>Parahaliea</taxon>
    </lineage>
</organism>
<evidence type="ECO:0000313" key="2">
    <source>
        <dbReference type="EMBL" id="MBN7797430.1"/>
    </source>
</evidence>
<accession>A0A939IME5</accession>
<name>A0A939IME5_9GAMM</name>
<dbReference type="EMBL" id="JAFKCZ010000008">
    <property type="protein sequence ID" value="MBN7797430.1"/>
    <property type="molecule type" value="Genomic_DNA"/>
</dbReference>
<sequence length="366" mass="40497">MSIVNAFKNVGRMLATEARETRRPVAALWLEVAEFCLRTRLGPRYFVVAGMARPDFPRHERWHHISDAQFHRAVDILNPPAYRKLTQSKLAEKGLYELLEIPSPRMLAHYHPETGYAREFGALCSPEALDAWLLTQVGRRLCVKPLEGWGGRGVLAGDVELDRNGAAMVGILHSSERIAARELVDRYAGNGGMSNFLVEAYLRQSVEFSRFNSSSLNSIRIWVIQQRGEVRVLGAYLRVGRAGALVDNGSAGGIMFPIDCRDGTLLPGLLKSTPHRGDIITHLDSGETIAGGRLPDWDLIGDFACEALRKLPHTRFAGLDVAVSHGGEPMLIECNPVPDKDGAAHARIPSIELKRAARLQRKESEQ</sequence>
<dbReference type="RefSeq" id="WP_206560877.1">
    <property type="nucleotide sequence ID" value="NZ_JAFKCZ010000008.1"/>
</dbReference>
<proteinExistence type="predicted"/>
<reference evidence="2" key="1">
    <citation type="submission" date="2021-02" db="EMBL/GenBank/DDBJ databases">
        <title>PHA producing bacteria isolated from coastal sediment in Guangdong, Shenzhen.</title>
        <authorList>
            <person name="Zheng W."/>
            <person name="Yu S."/>
            <person name="Huang Y."/>
        </authorList>
    </citation>
    <scope>NUCLEOTIDE SEQUENCE</scope>
    <source>
        <strain evidence="2">TN14-10</strain>
    </source>
</reference>
<gene>
    <name evidence="2" type="ORF">JYP50_12550</name>
</gene>
<dbReference type="SUPFAM" id="SSF56059">
    <property type="entry name" value="Glutathione synthetase ATP-binding domain-like"/>
    <property type="match status" value="1"/>
</dbReference>
<feature type="domain" description="Alpha-L-glutamate ligase-related protein ATP-grasp" evidence="1">
    <location>
        <begin position="100"/>
        <end position="337"/>
    </location>
</feature>